<dbReference type="GO" id="GO:0006412">
    <property type="term" value="P:translation"/>
    <property type="evidence" value="ECO:0007669"/>
    <property type="project" value="UniProtKB-UniRule"/>
</dbReference>
<keyword evidence="4 7" id="KW-0689">Ribosomal protein</keyword>
<dbReference type="InterPro" id="IPR018260">
    <property type="entry name" value="Ribosomal_uL22_CS"/>
</dbReference>
<evidence type="ECO:0000256" key="9">
    <source>
        <dbReference type="RuleBase" id="RU004006"/>
    </source>
</evidence>
<dbReference type="Pfam" id="PF00237">
    <property type="entry name" value="Ribosomal_L22"/>
    <property type="match status" value="1"/>
</dbReference>
<comment type="function">
    <text evidence="7 10">This protein binds specifically to 23S rRNA; its binding is stimulated by other ribosomal proteins, e.g., L4, L17, and L20. It is important during the early stages of 50S assembly. It makes multiple contacts with different domains of the 23S rRNA in the assembled 50S subunit and ribosome.</text>
</comment>
<reference evidence="11 12" key="1">
    <citation type="submission" date="2016-12" db="EMBL/GenBank/DDBJ databases">
        <authorList>
            <person name="Song W.-J."/>
            <person name="Kurnit D.M."/>
        </authorList>
    </citation>
    <scope>NUCLEOTIDE SEQUENCE [LARGE SCALE GENOMIC DNA]</scope>
    <source>
        <strain evidence="11 12">DSM 19599</strain>
    </source>
</reference>
<dbReference type="InterPro" id="IPR036394">
    <property type="entry name" value="Ribosomal_uL22_sf"/>
</dbReference>
<dbReference type="HAMAP" id="MF_01331_B">
    <property type="entry name" value="Ribosomal_uL22_B"/>
    <property type="match status" value="1"/>
</dbReference>
<keyword evidence="3 7" id="KW-0694">RNA-binding</keyword>
<evidence type="ECO:0000256" key="5">
    <source>
        <dbReference type="ARBA" id="ARBA00023274"/>
    </source>
</evidence>
<dbReference type="GO" id="GO:0019843">
    <property type="term" value="F:rRNA binding"/>
    <property type="evidence" value="ECO:0007669"/>
    <property type="project" value="UniProtKB-UniRule"/>
</dbReference>
<evidence type="ECO:0000313" key="11">
    <source>
        <dbReference type="EMBL" id="SHO67580.1"/>
    </source>
</evidence>
<dbReference type="RefSeq" id="WP_073632522.1">
    <property type="nucleotide sequence ID" value="NZ_FRXO01000015.1"/>
</dbReference>
<evidence type="ECO:0000256" key="6">
    <source>
        <dbReference type="ARBA" id="ARBA00035207"/>
    </source>
</evidence>
<name>A0A1M7ZRP6_9HYPH</name>
<evidence type="ECO:0000256" key="7">
    <source>
        <dbReference type="HAMAP-Rule" id="MF_01331"/>
    </source>
</evidence>
<dbReference type="Proteomes" id="UP000186406">
    <property type="component" value="Unassembled WGS sequence"/>
</dbReference>
<keyword evidence="12" id="KW-1185">Reference proteome</keyword>
<comment type="similarity">
    <text evidence="1 7 8">Belongs to the universal ribosomal protein uL22 family.</text>
</comment>
<dbReference type="InterPro" id="IPR005727">
    <property type="entry name" value="Ribosomal_uL22_bac/chlpt-type"/>
</dbReference>
<proteinExistence type="inferred from homology"/>
<dbReference type="CDD" id="cd00336">
    <property type="entry name" value="Ribosomal_L22"/>
    <property type="match status" value="1"/>
</dbReference>
<evidence type="ECO:0000313" key="12">
    <source>
        <dbReference type="Proteomes" id="UP000186406"/>
    </source>
</evidence>
<dbReference type="EMBL" id="FRXO01000015">
    <property type="protein sequence ID" value="SHO67580.1"/>
    <property type="molecule type" value="Genomic_DNA"/>
</dbReference>
<dbReference type="SUPFAM" id="SSF54843">
    <property type="entry name" value="Ribosomal protein L22"/>
    <property type="match status" value="1"/>
</dbReference>
<dbReference type="InterPro" id="IPR047867">
    <property type="entry name" value="Ribosomal_uL22_bac/org-type"/>
</dbReference>
<dbReference type="NCBIfam" id="TIGR01044">
    <property type="entry name" value="rplV_bact"/>
    <property type="match status" value="1"/>
</dbReference>
<evidence type="ECO:0000256" key="1">
    <source>
        <dbReference type="ARBA" id="ARBA00009451"/>
    </source>
</evidence>
<evidence type="ECO:0000256" key="8">
    <source>
        <dbReference type="RuleBase" id="RU004005"/>
    </source>
</evidence>
<accession>A0A1M7ZRP6</accession>
<evidence type="ECO:0000256" key="10">
    <source>
        <dbReference type="RuleBase" id="RU004008"/>
    </source>
</evidence>
<dbReference type="AlphaFoldDB" id="A0A1M7ZRP6"/>
<dbReference type="PANTHER" id="PTHR13501:SF8">
    <property type="entry name" value="LARGE RIBOSOMAL SUBUNIT PROTEIN UL22M"/>
    <property type="match status" value="1"/>
</dbReference>
<keyword evidence="5 7" id="KW-0687">Ribonucleoprotein</keyword>
<dbReference type="InterPro" id="IPR001063">
    <property type="entry name" value="Ribosomal_uL22"/>
</dbReference>
<organism evidence="11 12">
    <name type="scientific">Pseudoxanthobacter soli DSM 19599</name>
    <dbReference type="NCBI Taxonomy" id="1123029"/>
    <lineage>
        <taxon>Bacteria</taxon>
        <taxon>Pseudomonadati</taxon>
        <taxon>Pseudomonadota</taxon>
        <taxon>Alphaproteobacteria</taxon>
        <taxon>Hyphomicrobiales</taxon>
        <taxon>Segnochrobactraceae</taxon>
        <taxon>Pseudoxanthobacter</taxon>
    </lineage>
</organism>
<comment type="function">
    <text evidence="7">The globular domain of the protein is located near the polypeptide exit tunnel on the outside of the subunit, while an extended beta-hairpin is found that lines the wall of the exit tunnel in the center of the 70S ribosome.</text>
</comment>
<gene>
    <name evidence="7" type="primary">rplV</name>
    <name evidence="11" type="ORF">SAMN02745172_04261</name>
</gene>
<dbReference type="GO" id="GO:0022625">
    <property type="term" value="C:cytosolic large ribosomal subunit"/>
    <property type="evidence" value="ECO:0007669"/>
    <property type="project" value="TreeGrafter"/>
</dbReference>
<dbReference type="PANTHER" id="PTHR13501">
    <property type="entry name" value="CHLOROPLAST 50S RIBOSOMAL PROTEIN L22-RELATED"/>
    <property type="match status" value="1"/>
</dbReference>
<dbReference type="STRING" id="1123029.SAMN02745172_04261"/>
<dbReference type="GO" id="GO:0003735">
    <property type="term" value="F:structural constituent of ribosome"/>
    <property type="evidence" value="ECO:0007669"/>
    <property type="project" value="InterPro"/>
</dbReference>
<dbReference type="OrthoDB" id="9805969at2"/>
<protein>
    <recommendedName>
        <fullName evidence="6 7">Large ribosomal subunit protein uL22</fullName>
    </recommendedName>
</protein>
<evidence type="ECO:0000256" key="4">
    <source>
        <dbReference type="ARBA" id="ARBA00022980"/>
    </source>
</evidence>
<comment type="subunit">
    <text evidence="7 9">Part of the 50S ribosomal subunit.</text>
</comment>
<evidence type="ECO:0000256" key="3">
    <source>
        <dbReference type="ARBA" id="ARBA00022884"/>
    </source>
</evidence>
<dbReference type="Gene3D" id="3.90.470.10">
    <property type="entry name" value="Ribosomal protein L22/L17"/>
    <property type="match status" value="1"/>
</dbReference>
<keyword evidence="2 7" id="KW-0699">rRNA-binding</keyword>
<evidence type="ECO:0000256" key="2">
    <source>
        <dbReference type="ARBA" id="ARBA00022730"/>
    </source>
</evidence>
<dbReference type="PROSITE" id="PS00464">
    <property type="entry name" value="RIBOSOMAL_L22"/>
    <property type="match status" value="1"/>
</dbReference>
<sequence length="126" mass="13764">MGKPKRERALKDTEAKAVARSLRVSPQKLNLVAQLIRGKKVGAALADLTFSQKRIARDVKKTLESAIANAENNHDLDVDALVVAEAYVGKGLVMKRFSPRGRGKVGRIEKAFSNLTIVVREVEEAA</sequence>